<evidence type="ECO:0000313" key="3">
    <source>
        <dbReference type="Proteomes" id="UP000325780"/>
    </source>
</evidence>
<dbReference type="PANTHER" id="PTHR34365:SF7">
    <property type="entry name" value="GLYCINE-RICH DOMAIN-CONTAINING PROTEIN 1"/>
    <property type="match status" value="1"/>
</dbReference>
<evidence type="ECO:0000256" key="1">
    <source>
        <dbReference type="SAM" id="MobiDB-lite"/>
    </source>
</evidence>
<gene>
    <name evidence="2" type="ORF">BDV25DRAFT_143950</name>
</gene>
<dbReference type="OrthoDB" id="2684236at2759"/>
<accession>A0A5N6TIL7</accession>
<proteinExistence type="predicted"/>
<evidence type="ECO:0008006" key="4">
    <source>
        <dbReference type="Google" id="ProtNLM"/>
    </source>
</evidence>
<protein>
    <recommendedName>
        <fullName evidence="4">Alpha-ketoglutarate-dependent sulfonate dioxygenase</fullName>
    </recommendedName>
</protein>
<dbReference type="AlphaFoldDB" id="A0A5N6TIL7"/>
<dbReference type="PANTHER" id="PTHR34365">
    <property type="entry name" value="ENOLASE (DUF1399)"/>
    <property type="match status" value="1"/>
</dbReference>
<dbReference type="Pfam" id="PF07173">
    <property type="entry name" value="GRDP-like"/>
    <property type="match status" value="1"/>
</dbReference>
<organism evidence="2 3">
    <name type="scientific">Aspergillus avenaceus</name>
    <dbReference type="NCBI Taxonomy" id="36643"/>
    <lineage>
        <taxon>Eukaryota</taxon>
        <taxon>Fungi</taxon>
        <taxon>Dikarya</taxon>
        <taxon>Ascomycota</taxon>
        <taxon>Pezizomycotina</taxon>
        <taxon>Eurotiomycetes</taxon>
        <taxon>Eurotiomycetidae</taxon>
        <taxon>Eurotiales</taxon>
        <taxon>Aspergillaceae</taxon>
        <taxon>Aspergillus</taxon>
        <taxon>Aspergillus subgen. Circumdati</taxon>
    </lineage>
</organism>
<dbReference type="Proteomes" id="UP000325780">
    <property type="component" value="Unassembled WGS sequence"/>
</dbReference>
<feature type="region of interest" description="Disordered" evidence="1">
    <location>
        <begin position="603"/>
        <end position="634"/>
    </location>
</feature>
<name>A0A5N6TIL7_ASPAV</name>
<dbReference type="EMBL" id="ML742281">
    <property type="protein sequence ID" value="KAE8146186.1"/>
    <property type="molecule type" value="Genomic_DNA"/>
</dbReference>
<evidence type="ECO:0000313" key="2">
    <source>
        <dbReference type="EMBL" id="KAE8146186.1"/>
    </source>
</evidence>
<feature type="compositionally biased region" description="Basic and acidic residues" evidence="1">
    <location>
        <begin position="608"/>
        <end position="624"/>
    </location>
</feature>
<sequence>MTYQDQEAPPAYDQIDEPQLALPQLDLSRDPGSSVLETVSQDQCIAHLKFLATLADLRDSVANVHSLFGIGDPDPAVFKGETDEACARVKEKRWAVYTARAVDRYITWWTNCICPSLQRLMLDDLESSSYNSITEDNRPHSWWQGTMPPIDVLMVWHAHMLNPRAYLEDCLRNGAMAVWSAGFPWEVINSCIDDQTMEYKAGPTAEAYFQQRTGLPWDNLQGSQTKCLDCPRCGQQVSVQWTQAWISLPLSRAFKSSYGFADKEFEKSCRNCNFRINHERLKIDKFRKDVQLLWSSTFPMPGTFCDVRGVPRAATVSDRRQRQSMFPNRLLRAMYDSIYQLTDPQTNECTTMKALRDQLQSQMKNRDVMRKANPDSFLLSLLPEEKVAFRRMMSRYWDNFSPFALDLVGAVIRQGTFVQKMDSIDWLHSPAVRATMDRLIHKYELFFHIMAANPRRMAVPTLDVDLAWHTHQLAPARYFDYSVCKTMQESKVAIFIDHDDKVEEDKLSDGFEWTSKMYKKLTNGEIYSECTCWYCEAIRAPDLRNGPFVSTATFRAREAAAELHSRPDISPHPDKNPHISAHSAVPAETSILHHRSDPRRVMYLKHRSNYEKARRRAEKRDSKKGEKKRSRSPEDRNYAYAMAWGYPIYVPYYAPYTCDPSVHSNAYVTDPNCMSLATAALAGHARVLAEVAPAAAEDLEAAEGVEAVVEGAEVAVEEEGVEGEEEGANRSMASYMSFASTSQQYD</sequence>
<dbReference type="InterPro" id="IPR009836">
    <property type="entry name" value="GRDP-like"/>
</dbReference>
<keyword evidence="3" id="KW-1185">Reference proteome</keyword>
<reference evidence="2 3" key="1">
    <citation type="submission" date="2019-04" db="EMBL/GenBank/DDBJ databases">
        <title>Friends and foes A comparative genomics study of 23 Aspergillus species from section Flavi.</title>
        <authorList>
            <consortium name="DOE Joint Genome Institute"/>
            <person name="Kjaerbolling I."/>
            <person name="Vesth T."/>
            <person name="Frisvad J.C."/>
            <person name="Nybo J.L."/>
            <person name="Theobald S."/>
            <person name="Kildgaard S."/>
            <person name="Isbrandt T."/>
            <person name="Kuo A."/>
            <person name="Sato A."/>
            <person name="Lyhne E.K."/>
            <person name="Kogle M.E."/>
            <person name="Wiebenga A."/>
            <person name="Kun R.S."/>
            <person name="Lubbers R.J."/>
            <person name="Makela M.R."/>
            <person name="Barry K."/>
            <person name="Chovatia M."/>
            <person name="Clum A."/>
            <person name="Daum C."/>
            <person name="Haridas S."/>
            <person name="He G."/>
            <person name="LaButti K."/>
            <person name="Lipzen A."/>
            <person name="Mondo S."/>
            <person name="Riley R."/>
            <person name="Salamov A."/>
            <person name="Simmons B.A."/>
            <person name="Magnuson J.K."/>
            <person name="Henrissat B."/>
            <person name="Mortensen U.H."/>
            <person name="Larsen T.O."/>
            <person name="Devries R.P."/>
            <person name="Grigoriev I.V."/>
            <person name="Machida M."/>
            <person name="Baker S.E."/>
            <person name="Andersen M.R."/>
        </authorList>
    </citation>
    <scope>NUCLEOTIDE SEQUENCE [LARGE SCALE GENOMIC DNA]</scope>
    <source>
        <strain evidence="2 3">IBT 18842</strain>
    </source>
</reference>